<dbReference type="PROSITE" id="PS50262">
    <property type="entry name" value="G_PROTEIN_RECEP_F1_2"/>
    <property type="match status" value="1"/>
</dbReference>
<dbReference type="SUPFAM" id="SSF81321">
    <property type="entry name" value="Family A G protein-coupled receptor-like"/>
    <property type="match status" value="1"/>
</dbReference>
<dbReference type="AlphaFoldDB" id="A0A820MQ81"/>
<organism evidence="10 11">
    <name type="scientific">Adineta steineri</name>
    <dbReference type="NCBI Taxonomy" id="433720"/>
    <lineage>
        <taxon>Eukaryota</taxon>
        <taxon>Metazoa</taxon>
        <taxon>Spiralia</taxon>
        <taxon>Gnathifera</taxon>
        <taxon>Rotifera</taxon>
        <taxon>Eurotatoria</taxon>
        <taxon>Bdelloidea</taxon>
        <taxon>Adinetida</taxon>
        <taxon>Adinetidae</taxon>
        <taxon>Adineta</taxon>
    </lineage>
</organism>
<feature type="transmembrane region" description="Helical" evidence="8">
    <location>
        <begin position="133"/>
        <end position="157"/>
    </location>
</feature>
<name>A0A820MQ81_9BILA</name>
<proteinExistence type="predicted"/>
<feature type="non-terminal residue" evidence="10">
    <location>
        <position position="1"/>
    </location>
</feature>
<feature type="transmembrane region" description="Helical" evidence="8">
    <location>
        <begin position="48"/>
        <end position="76"/>
    </location>
</feature>
<dbReference type="InterPro" id="IPR017452">
    <property type="entry name" value="GPCR_Rhodpsn_7TM"/>
</dbReference>
<evidence type="ECO:0000259" key="9">
    <source>
        <dbReference type="PROSITE" id="PS50262"/>
    </source>
</evidence>
<reference evidence="10" key="1">
    <citation type="submission" date="2021-02" db="EMBL/GenBank/DDBJ databases">
        <authorList>
            <person name="Nowell W R."/>
        </authorList>
    </citation>
    <scope>NUCLEOTIDE SEQUENCE</scope>
</reference>
<evidence type="ECO:0000256" key="2">
    <source>
        <dbReference type="ARBA" id="ARBA00022692"/>
    </source>
</evidence>
<feature type="transmembrane region" description="Helical" evidence="8">
    <location>
        <begin position="7"/>
        <end position="28"/>
    </location>
</feature>
<evidence type="ECO:0000256" key="5">
    <source>
        <dbReference type="ARBA" id="ARBA00023136"/>
    </source>
</evidence>
<keyword evidence="7" id="KW-0807">Transducer</keyword>
<dbReference type="GO" id="GO:0004930">
    <property type="term" value="F:G protein-coupled receptor activity"/>
    <property type="evidence" value="ECO:0007669"/>
    <property type="project" value="UniProtKB-KW"/>
</dbReference>
<accession>A0A820MQ81</accession>
<evidence type="ECO:0000256" key="7">
    <source>
        <dbReference type="ARBA" id="ARBA00023224"/>
    </source>
</evidence>
<dbReference type="PANTHER" id="PTHR24243:SF233">
    <property type="entry name" value="THYROTROPIN-RELEASING HORMONE RECEPTOR"/>
    <property type="match status" value="1"/>
</dbReference>
<dbReference type="GO" id="GO:0005886">
    <property type="term" value="C:plasma membrane"/>
    <property type="evidence" value="ECO:0007669"/>
    <property type="project" value="TreeGrafter"/>
</dbReference>
<keyword evidence="5 8" id="KW-0472">Membrane</keyword>
<gene>
    <name evidence="10" type="ORF">OKA104_LOCUS50188</name>
</gene>
<comment type="subcellular location">
    <subcellularLocation>
        <location evidence="1">Membrane</location>
        <topology evidence="1">Multi-pass membrane protein</topology>
    </subcellularLocation>
</comment>
<keyword evidence="3 8" id="KW-1133">Transmembrane helix</keyword>
<keyword evidence="2 8" id="KW-0812">Transmembrane</keyword>
<evidence type="ECO:0000256" key="3">
    <source>
        <dbReference type="ARBA" id="ARBA00022989"/>
    </source>
</evidence>
<comment type="caution">
    <text evidence="10">The sequence shown here is derived from an EMBL/GenBank/DDBJ whole genome shotgun (WGS) entry which is preliminary data.</text>
</comment>
<sequence>SSIVVAKYFILIVVIYSLLWYINILVLYELYDDGYGCTIRSKTVFNQVFLLIQSFLFAAVPPILMLIFGFLTIYNITRSRILQQVTRSYRRTEGQLIRMLFLQVVIYILLNTPLCVLYLMLTIPSSFIPTSEFFIALTIAQIFFHLSYTTPFFLYILSARVYREELIHLISKMCHLRQRAQVQPMPVAHHRNRTTGA</sequence>
<evidence type="ECO:0000256" key="6">
    <source>
        <dbReference type="ARBA" id="ARBA00023170"/>
    </source>
</evidence>
<dbReference type="Gene3D" id="1.20.1070.10">
    <property type="entry name" value="Rhodopsin 7-helix transmembrane proteins"/>
    <property type="match status" value="1"/>
</dbReference>
<protein>
    <recommendedName>
        <fullName evidence="9">G-protein coupled receptors family 1 profile domain-containing protein</fullName>
    </recommendedName>
</protein>
<dbReference type="EMBL" id="CAJOAY010024787">
    <property type="protein sequence ID" value="CAF4377816.1"/>
    <property type="molecule type" value="Genomic_DNA"/>
</dbReference>
<keyword evidence="6" id="KW-0675">Receptor</keyword>
<feature type="transmembrane region" description="Helical" evidence="8">
    <location>
        <begin position="96"/>
        <end position="121"/>
    </location>
</feature>
<evidence type="ECO:0000256" key="4">
    <source>
        <dbReference type="ARBA" id="ARBA00023040"/>
    </source>
</evidence>
<evidence type="ECO:0000313" key="11">
    <source>
        <dbReference type="Proteomes" id="UP000663881"/>
    </source>
</evidence>
<dbReference type="Proteomes" id="UP000663881">
    <property type="component" value="Unassembled WGS sequence"/>
</dbReference>
<evidence type="ECO:0000256" key="8">
    <source>
        <dbReference type="SAM" id="Phobius"/>
    </source>
</evidence>
<evidence type="ECO:0000313" key="10">
    <source>
        <dbReference type="EMBL" id="CAF4377816.1"/>
    </source>
</evidence>
<keyword evidence="4" id="KW-0297">G-protein coupled receptor</keyword>
<feature type="domain" description="G-protein coupled receptors family 1 profile" evidence="9">
    <location>
        <begin position="1"/>
        <end position="155"/>
    </location>
</feature>
<evidence type="ECO:0000256" key="1">
    <source>
        <dbReference type="ARBA" id="ARBA00004141"/>
    </source>
</evidence>
<dbReference type="PANTHER" id="PTHR24243">
    <property type="entry name" value="G-PROTEIN COUPLED RECEPTOR"/>
    <property type="match status" value="1"/>
</dbReference>